<keyword evidence="2" id="KW-1185">Reference proteome</keyword>
<dbReference type="EnsemblMetazoa" id="MESCA007238-RA">
    <property type="protein sequence ID" value="MESCA007238-PA"/>
    <property type="gene ID" value="MESCA007238"/>
</dbReference>
<accession>T1GU36</accession>
<sequence>MGTECIGFKWKFGWGVDDKAIAEKAYHNIHPQKHLKHIGDEILVLGLPTIEEVRVGIGNPET</sequence>
<dbReference type="EMBL" id="CAQQ02130272">
    <property type="status" value="NOT_ANNOTATED_CDS"/>
    <property type="molecule type" value="Genomic_DNA"/>
</dbReference>
<evidence type="ECO:0000313" key="1">
    <source>
        <dbReference type="EnsemblMetazoa" id="MESCA007238-PA"/>
    </source>
</evidence>
<dbReference type="Proteomes" id="UP000015102">
    <property type="component" value="Unassembled WGS sequence"/>
</dbReference>
<organism evidence="1 2">
    <name type="scientific">Megaselia scalaris</name>
    <name type="common">Humpbacked fly</name>
    <name type="synonym">Phora scalaris</name>
    <dbReference type="NCBI Taxonomy" id="36166"/>
    <lineage>
        <taxon>Eukaryota</taxon>
        <taxon>Metazoa</taxon>
        <taxon>Ecdysozoa</taxon>
        <taxon>Arthropoda</taxon>
        <taxon>Hexapoda</taxon>
        <taxon>Insecta</taxon>
        <taxon>Pterygota</taxon>
        <taxon>Neoptera</taxon>
        <taxon>Endopterygota</taxon>
        <taxon>Diptera</taxon>
        <taxon>Brachycera</taxon>
        <taxon>Muscomorpha</taxon>
        <taxon>Platypezoidea</taxon>
        <taxon>Phoridae</taxon>
        <taxon>Megaseliini</taxon>
        <taxon>Megaselia</taxon>
    </lineage>
</organism>
<name>T1GU36_MEGSC</name>
<dbReference type="HOGENOM" id="CLU_2906667_0_0_1"/>
<evidence type="ECO:0000313" key="2">
    <source>
        <dbReference type="Proteomes" id="UP000015102"/>
    </source>
</evidence>
<protein>
    <submittedName>
        <fullName evidence="1">Uncharacterized protein</fullName>
    </submittedName>
</protein>
<proteinExistence type="predicted"/>
<reference evidence="1" key="2">
    <citation type="submission" date="2015-06" db="UniProtKB">
        <authorList>
            <consortium name="EnsemblMetazoa"/>
        </authorList>
    </citation>
    <scope>IDENTIFICATION</scope>
</reference>
<reference evidence="2" key="1">
    <citation type="submission" date="2013-02" db="EMBL/GenBank/DDBJ databases">
        <authorList>
            <person name="Hughes D."/>
        </authorList>
    </citation>
    <scope>NUCLEOTIDE SEQUENCE</scope>
    <source>
        <strain>Durham</strain>
        <strain evidence="2">NC isolate 2 -- Noor lab</strain>
    </source>
</reference>
<dbReference type="AlphaFoldDB" id="T1GU36"/>